<evidence type="ECO:0000259" key="4">
    <source>
        <dbReference type="SMART" id="SM01075"/>
    </source>
</evidence>
<dbReference type="InterPro" id="IPR014939">
    <property type="entry name" value="CDT1_Gemini-bd-like"/>
</dbReference>
<dbReference type="Proteomes" id="UP001244341">
    <property type="component" value="Chromosome 1b"/>
</dbReference>
<dbReference type="Gene3D" id="1.10.10.1420">
    <property type="entry name" value="DNA replication factor Cdt1, C-terminal WH domain"/>
    <property type="match status" value="1"/>
</dbReference>
<organism evidence="5 6">
    <name type="scientific">Tetradesmus obliquus</name>
    <name type="common">Green alga</name>
    <name type="synonym">Acutodesmus obliquus</name>
    <dbReference type="NCBI Taxonomy" id="3088"/>
    <lineage>
        <taxon>Eukaryota</taxon>
        <taxon>Viridiplantae</taxon>
        <taxon>Chlorophyta</taxon>
        <taxon>core chlorophytes</taxon>
        <taxon>Chlorophyceae</taxon>
        <taxon>CS clade</taxon>
        <taxon>Sphaeropleales</taxon>
        <taxon>Scenedesmaceae</taxon>
        <taxon>Tetradesmus</taxon>
    </lineage>
</organism>
<dbReference type="InterPro" id="IPR032054">
    <property type="entry name" value="Cdt1_C"/>
</dbReference>
<dbReference type="PANTHER" id="PTHR28637:SF1">
    <property type="entry name" value="DNA REPLICATION FACTOR CDT1"/>
    <property type="match status" value="1"/>
</dbReference>
<dbReference type="Pfam" id="PF08839">
    <property type="entry name" value="CDT1"/>
    <property type="match status" value="1"/>
</dbReference>
<evidence type="ECO:0000313" key="6">
    <source>
        <dbReference type="Proteomes" id="UP001244341"/>
    </source>
</evidence>
<feature type="compositionally biased region" description="Low complexity" evidence="3">
    <location>
        <begin position="232"/>
        <end position="248"/>
    </location>
</feature>
<feature type="compositionally biased region" description="Low complexity" evidence="3">
    <location>
        <begin position="349"/>
        <end position="360"/>
    </location>
</feature>
<feature type="compositionally biased region" description="Low complexity" evidence="3">
    <location>
        <begin position="317"/>
        <end position="340"/>
    </location>
</feature>
<dbReference type="InterPro" id="IPR045173">
    <property type="entry name" value="Cdt1"/>
</dbReference>
<keyword evidence="6" id="KW-1185">Reference proteome</keyword>
<dbReference type="SUPFAM" id="SSF46785">
    <property type="entry name" value="Winged helix' DNA-binding domain"/>
    <property type="match status" value="1"/>
</dbReference>
<sequence length="730" mass="75606">MTEAFAQFASPAKRRKMASFEDDAEGGLCGLQAKGSRLKDTKTPVKQQQAEYDMPNTPGSKLGAGMEDGLLSASPEQLPTNLMLLHQLLGALYVTMPLVKSRSKATTYLNLRVPVQNFTGRDFQVTHIQQIKALCPEALGWEHILAVNPASKKQEQQLLLKLPVDAGKTKQSADTAQMQQLFFKRLQQHMMKHRAGPSGEVKVPLAELPPLAGPNARDCTPNRRPINMDSLPGTPQTAPTAGAAACTAKSSEQLLLSPPPKRAATSMKPASLAGLMSPPPARTRSSRSRQADHKDGDSSFSFSPMPRQPTSLFSPKAAAPGGLPLPAFGGLAGGSSSSAATRHHTPLRGAEGAGDSAGAETPGGMMRPSNLFGTPVATATPQQQASTGLLRRPADMHATPTQASEAAAATPEVPPPATGVKVRKLTFDSAVKAPAAARGGAGATAGGAGGVKPGGIKFELGGSALALLEKVTNSQVQQEQADRTKELEQQRALDMLPGSFDVLRAVFGDKGPCVKPKSEVLVLLRQKSTCKAGMSTTDAAEQLELLMRFVPDFVRTVNSPGQSLAGLTQSVRINRQIGWPAARQKLLAAAAQARATGIAAAASALAAEQQRERQEAADLAAAEAAAAAAAEQASDEMSEDADGADELSIVDQAGLDILAQLSGGNSSTSGSSSAAKQASSKADGVSDEALMLLGGGAGSSKAAVADTGKKASNDMLLSCLAFKAPARKHM</sequence>
<dbReference type="SMART" id="SM01075">
    <property type="entry name" value="CDT1"/>
    <property type="match status" value="1"/>
</dbReference>
<evidence type="ECO:0000313" key="5">
    <source>
        <dbReference type="EMBL" id="WIA09173.1"/>
    </source>
</evidence>
<evidence type="ECO:0000256" key="3">
    <source>
        <dbReference type="SAM" id="MobiDB-lite"/>
    </source>
</evidence>
<accession>A0ABY8TLC6</accession>
<feature type="compositionally biased region" description="Polar residues" evidence="3">
    <location>
        <begin position="377"/>
        <end position="387"/>
    </location>
</feature>
<feature type="compositionally biased region" description="Low complexity" evidence="3">
    <location>
        <begin position="398"/>
        <end position="411"/>
    </location>
</feature>
<dbReference type="InterPro" id="IPR038090">
    <property type="entry name" value="Cdt1_C_WH_dom_sf"/>
</dbReference>
<name>A0ABY8TLC6_TETOB</name>
<proteinExistence type="inferred from homology"/>
<dbReference type="Pfam" id="PF16679">
    <property type="entry name" value="CDT1_C"/>
    <property type="match status" value="1"/>
</dbReference>
<feature type="region of interest" description="Disordered" evidence="3">
    <location>
        <begin position="1"/>
        <end position="58"/>
    </location>
</feature>
<gene>
    <name evidence="5" type="ORF">OEZ85_008584</name>
</gene>
<comment type="similarity">
    <text evidence="1">Belongs to the Cdt1 family.</text>
</comment>
<keyword evidence="2" id="KW-0131">Cell cycle</keyword>
<dbReference type="InterPro" id="IPR036390">
    <property type="entry name" value="WH_DNA-bd_sf"/>
</dbReference>
<dbReference type="EMBL" id="CP126208">
    <property type="protein sequence ID" value="WIA09173.1"/>
    <property type="molecule type" value="Genomic_DNA"/>
</dbReference>
<dbReference type="PANTHER" id="PTHR28637">
    <property type="entry name" value="DNA REPLICATION FACTOR CDT1"/>
    <property type="match status" value="1"/>
</dbReference>
<feature type="domain" description="CDT1 Geminin-binding" evidence="4">
    <location>
        <begin position="78"/>
        <end position="210"/>
    </location>
</feature>
<evidence type="ECO:0000256" key="2">
    <source>
        <dbReference type="ARBA" id="ARBA00023306"/>
    </source>
</evidence>
<evidence type="ECO:0000256" key="1">
    <source>
        <dbReference type="ARBA" id="ARBA00008356"/>
    </source>
</evidence>
<feature type="region of interest" description="Disordered" evidence="3">
    <location>
        <begin position="212"/>
        <end position="417"/>
    </location>
</feature>
<protein>
    <recommendedName>
        <fullName evidence="4">CDT1 Geminin-binding domain-containing protein</fullName>
    </recommendedName>
</protein>
<feature type="compositionally biased region" description="Polar residues" evidence="3">
    <location>
        <begin position="298"/>
        <end position="313"/>
    </location>
</feature>
<reference evidence="5 6" key="1">
    <citation type="submission" date="2023-05" db="EMBL/GenBank/DDBJ databases">
        <title>A 100% complete, gapless, phased diploid assembly of the Scenedesmus obliquus UTEX 3031 genome.</title>
        <authorList>
            <person name="Biondi T.C."/>
            <person name="Hanschen E.R."/>
            <person name="Kwon T."/>
            <person name="Eng W."/>
            <person name="Kruse C.P.S."/>
            <person name="Koehler S.I."/>
            <person name="Kunde Y."/>
            <person name="Gleasner C.D."/>
            <person name="You Mak K.T."/>
            <person name="Polle J."/>
            <person name="Hovde B.T."/>
            <person name="Starkenburg S.R."/>
        </authorList>
    </citation>
    <scope>NUCLEOTIDE SEQUENCE [LARGE SCALE GENOMIC DNA]</scope>
    <source>
        <strain evidence="5 6">DOE0152z</strain>
    </source>
</reference>